<feature type="domain" description="Aspartate/glutamate/uridylate kinase" evidence="8">
    <location>
        <begin position="47"/>
        <end position="181"/>
    </location>
</feature>
<dbReference type="OrthoDB" id="409889at2759"/>
<proteinExistence type="predicted"/>
<organism evidence="9 10">
    <name type="scientific">Austropuccinia psidii MF-1</name>
    <dbReference type="NCBI Taxonomy" id="1389203"/>
    <lineage>
        <taxon>Eukaryota</taxon>
        <taxon>Fungi</taxon>
        <taxon>Dikarya</taxon>
        <taxon>Basidiomycota</taxon>
        <taxon>Pucciniomycotina</taxon>
        <taxon>Pucciniomycetes</taxon>
        <taxon>Pucciniales</taxon>
        <taxon>Sphaerophragmiaceae</taxon>
        <taxon>Austropuccinia</taxon>
    </lineage>
</organism>
<dbReference type="PANTHER" id="PTHR43654:SF3">
    <property type="entry name" value="GLUTAMATE 5-KINASE"/>
    <property type="match status" value="1"/>
</dbReference>
<dbReference type="InterPro" id="IPR001057">
    <property type="entry name" value="Glu/AcGlu_kinase"/>
</dbReference>
<sequence length="183" mass="19629">MPPMLLTILTLVECLPNMPPTPLAILTLAVPSRHASNAAYPCVWKQAAVFLPIPFLFDKRSRYLNASSTLTTRLNHGVIPIINQNNTLSVAKIKFGDNDTISAITAAMCHAEFLFLMTDVSCLYTENPCSKPNAQIVKVVYHIEGVRKIVSTATLGSSLGTGGMATKRIAAKMATVAGVSTVI</sequence>
<dbReference type="InterPro" id="IPR036393">
    <property type="entry name" value="AceGlu_kinase-like_sf"/>
</dbReference>
<dbReference type="InterPro" id="IPR001048">
    <property type="entry name" value="Asp/Glu/Uridylate_kinase"/>
</dbReference>
<dbReference type="EMBL" id="AVOT02000135">
    <property type="protein sequence ID" value="MBW0461272.1"/>
    <property type="molecule type" value="Genomic_DNA"/>
</dbReference>
<evidence type="ECO:0000256" key="1">
    <source>
        <dbReference type="ARBA" id="ARBA00022490"/>
    </source>
</evidence>
<dbReference type="SUPFAM" id="SSF53633">
    <property type="entry name" value="Carbamate kinase-like"/>
    <property type="match status" value="1"/>
</dbReference>
<dbReference type="FunFam" id="3.40.1160.10:FF:000006">
    <property type="entry name" value="Glutamate 5-kinase"/>
    <property type="match status" value="1"/>
</dbReference>
<keyword evidence="5" id="KW-0547">Nucleotide-binding</keyword>
<dbReference type="PRINTS" id="PR00474">
    <property type="entry name" value="GLU5KINASE"/>
</dbReference>
<evidence type="ECO:0000313" key="10">
    <source>
        <dbReference type="Proteomes" id="UP000765509"/>
    </source>
</evidence>
<evidence type="ECO:0000256" key="2">
    <source>
        <dbReference type="ARBA" id="ARBA00022605"/>
    </source>
</evidence>
<keyword evidence="6" id="KW-0418">Kinase</keyword>
<comment type="caution">
    <text evidence="9">The sequence shown here is derived from an EMBL/GenBank/DDBJ whole genome shotgun (WGS) entry which is preliminary data.</text>
</comment>
<keyword evidence="1" id="KW-0963">Cytoplasm</keyword>
<keyword evidence="3" id="KW-0641">Proline biosynthesis</keyword>
<evidence type="ECO:0000256" key="5">
    <source>
        <dbReference type="ARBA" id="ARBA00022741"/>
    </source>
</evidence>
<evidence type="ECO:0000256" key="6">
    <source>
        <dbReference type="ARBA" id="ARBA00022777"/>
    </source>
</evidence>
<evidence type="ECO:0000259" key="8">
    <source>
        <dbReference type="Pfam" id="PF00696"/>
    </source>
</evidence>
<dbReference type="PANTHER" id="PTHR43654">
    <property type="entry name" value="GLUTAMATE 5-KINASE"/>
    <property type="match status" value="1"/>
</dbReference>
<dbReference type="Pfam" id="PF00696">
    <property type="entry name" value="AA_kinase"/>
    <property type="match status" value="1"/>
</dbReference>
<dbReference type="GO" id="GO:0004349">
    <property type="term" value="F:glutamate 5-kinase activity"/>
    <property type="evidence" value="ECO:0007669"/>
    <property type="project" value="TreeGrafter"/>
</dbReference>
<evidence type="ECO:0000256" key="3">
    <source>
        <dbReference type="ARBA" id="ARBA00022650"/>
    </source>
</evidence>
<evidence type="ECO:0000313" key="9">
    <source>
        <dbReference type="EMBL" id="MBW0461272.1"/>
    </source>
</evidence>
<dbReference type="GO" id="GO:1901607">
    <property type="term" value="P:alpha-amino acid biosynthetic process"/>
    <property type="evidence" value="ECO:0007669"/>
    <property type="project" value="UniProtKB-ARBA"/>
</dbReference>
<reference evidence="9" key="1">
    <citation type="submission" date="2021-03" db="EMBL/GenBank/DDBJ databases">
        <title>Draft genome sequence of rust myrtle Austropuccinia psidii MF-1, a brazilian biotype.</title>
        <authorList>
            <person name="Quecine M.C."/>
            <person name="Pachon D.M.R."/>
            <person name="Bonatelli M.L."/>
            <person name="Correr F.H."/>
            <person name="Franceschini L.M."/>
            <person name="Leite T.F."/>
            <person name="Margarido G.R.A."/>
            <person name="Almeida C.A."/>
            <person name="Ferrarezi J.A."/>
            <person name="Labate C.A."/>
        </authorList>
    </citation>
    <scope>NUCLEOTIDE SEQUENCE</scope>
    <source>
        <strain evidence="9">MF-1</strain>
    </source>
</reference>
<gene>
    <name evidence="9" type="ORF">O181_000987</name>
</gene>
<dbReference type="GO" id="GO:0005829">
    <property type="term" value="C:cytosol"/>
    <property type="evidence" value="ECO:0007669"/>
    <property type="project" value="TreeGrafter"/>
</dbReference>
<protein>
    <recommendedName>
        <fullName evidence="8">Aspartate/glutamate/uridylate kinase domain-containing protein</fullName>
    </recommendedName>
</protein>
<keyword evidence="2" id="KW-0028">Amino-acid biosynthesis</keyword>
<evidence type="ECO:0000256" key="4">
    <source>
        <dbReference type="ARBA" id="ARBA00022679"/>
    </source>
</evidence>
<dbReference type="AlphaFoldDB" id="A0A9Q3B9Q3"/>
<keyword evidence="10" id="KW-1185">Reference proteome</keyword>
<evidence type="ECO:0000256" key="7">
    <source>
        <dbReference type="ARBA" id="ARBA00022840"/>
    </source>
</evidence>
<dbReference type="Proteomes" id="UP000765509">
    <property type="component" value="Unassembled WGS sequence"/>
</dbReference>
<dbReference type="Gene3D" id="3.40.1160.10">
    <property type="entry name" value="Acetylglutamate kinase-like"/>
    <property type="match status" value="1"/>
</dbReference>
<keyword evidence="4" id="KW-0808">Transferase</keyword>
<name>A0A9Q3B9Q3_9BASI</name>
<accession>A0A9Q3B9Q3</accession>
<dbReference type="GO" id="GO:0005524">
    <property type="term" value="F:ATP binding"/>
    <property type="evidence" value="ECO:0007669"/>
    <property type="project" value="UniProtKB-KW"/>
</dbReference>
<keyword evidence="7" id="KW-0067">ATP-binding</keyword>